<evidence type="ECO:0000256" key="6">
    <source>
        <dbReference type="ARBA" id="ARBA00023136"/>
    </source>
</evidence>
<comment type="subcellular location">
    <subcellularLocation>
        <location evidence="1">Membrane</location>
        <topology evidence="1">Multi-pass membrane protein</topology>
    </subcellularLocation>
</comment>
<keyword evidence="3" id="KW-0808">Transferase</keyword>
<dbReference type="InterPro" id="IPR029044">
    <property type="entry name" value="Nucleotide-diphossugar_trans"/>
</dbReference>
<evidence type="ECO:0000256" key="2">
    <source>
        <dbReference type="ARBA" id="ARBA00022676"/>
    </source>
</evidence>
<feature type="transmembrane region" description="Helical" evidence="7">
    <location>
        <begin position="238"/>
        <end position="260"/>
    </location>
</feature>
<evidence type="ECO:0000256" key="4">
    <source>
        <dbReference type="ARBA" id="ARBA00022692"/>
    </source>
</evidence>
<keyword evidence="2" id="KW-0328">Glycosyltransferase</keyword>
<comment type="caution">
    <text evidence="9">The sequence shown here is derived from an EMBL/GenBank/DDBJ whole genome shotgun (WGS) entry which is preliminary data.</text>
</comment>
<name>A0A1F6GUY7_9PROT</name>
<dbReference type="PANTHER" id="PTHR48090:SF1">
    <property type="entry name" value="PROPHAGE BACTOPRENOL GLUCOSYL TRANSFERASE HOMOLOG"/>
    <property type="match status" value="1"/>
</dbReference>
<keyword evidence="4 7" id="KW-0812">Transmembrane</keyword>
<accession>A0A1F6GUY7</accession>
<feature type="domain" description="Glycosyltransferase 2-like" evidence="8">
    <location>
        <begin position="15"/>
        <end position="175"/>
    </location>
</feature>
<dbReference type="Proteomes" id="UP000177583">
    <property type="component" value="Unassembled WGS sequence"/>
</dbReference>
<sequence length="329" mass="37836">MITSLKNRRIPKLISVIAPVYNEEEALPHFFERVYNTLKDFPKWEMIFVDDGSKDKSVAVIRELQKTHKNIKLISFSRNYGHQTALIAGYEHAFGEVVITLDSDGQHPPEFILELLDSWSQGYFIVFGRRGNLDSVGFFKRVTSAMFYKLINRISSVELQENVPDFRLMDQQVVKYLRQFQESRPFLRGIISDIGFTRKVIDYQQEDRRYGESKYTLKAMLQLALSGIMSFSPVPLRLATYFGILISFGAIGLALAILMFRSFFGYSVDGVPSILVGTFFMGGVQLICLGILGEYVTKLFFEVKKRPRYCIQEFFDPAQVDLELADKEQ</sequence>
<dbReference type="AlphaFoldDB" id="A0A1F6GUY7"/>
<evidence type="ECO:0000256" key="3">
    <source>
        <dbReference type="ARBA" id="ARBA00022679"/>
    </source>
</evidence>
<dbReference type="CDD" id="cd04187">
    <property type="entry name" value="DPM1_like_bac"/>
    <property type="match status" value="1"/>
</dbReference>
<evidence type="ECO:0000313" key="10">
    <source>
        <dbReference type="Proteomes" id="UP000177583"/>
    </source>
</evidence>
<dbReference type="InterPro" id="IPR001173">
    <property type="entry name" value="Glyco_trans_2-like"/>
</dbReference>
<proteinExistence type="predicted"/>
<dbReference type="PANTHER" id="PTHR48090">
    <property type="entry name" value="UNDECAPRENYL-PHOSPHATE 4-DEOXY-4-FORMAMIDO-L-ARABINOSE TRANSFERASE-RELATED"/>
    <property type="match status" value="1"/>
</dbReference>
<organism evidence="9 10">
    <name type="scientific">Candidatus Lambdaproteobacteria bacterium RIFOXYD2_FULL_56_26</name>
    <dbReference type="NCBI Taxonomy" id="1817773"/>
    <lineage>
        <taxon>Bacteria</taxon>
        <taxon>Pseudomonadati</taxon>
        <taxon>Pseudomonadota</taxon>
        <taxon>Candidatus Lambdaproteobacteria</taxon>
    </lineage>
</organism>
<gene>
    <name evidence="9" type="ORF">A2557_01895</name>
</gene>
<dbReference type="InterPro" id="IPR050256">
    <property type="entry name" value="Glycosyltransferase_2"/>
</dbReference>
<dbReference type="SUPFAM" id="SSF53448">
    <property type="entry name" value="Nucleotide-diphospho-sugar transferases"/>
    <property type="match status" value="1"/>
</dbReference>
<keyword evidence="6 7" id="KW-0472">Membrane</keyword>
<evidence type="ECO:0000259" key="8">
    <source>
        <dbReference type="Pfam" id="PF00535"/>
    </source>
</evidence>
<evidence type="ECO:0000256" key="1">
    <source>
        <dbReference type="ARBA" id="ARBA00004141"/>
    </source>
</evidence>
<dbReference type="Gene3D" id="3.90.550.10">
    <property type="entry name" value="Spore Coat Polysaccharide Biosynthesis Protein SpsA, Chain A"/>
    <property type="match status" value="1"/>
</dbReference>
<dbReference type="GO" id="GO:0005886">
    <property type="term" value="C:plasma membrane"/>
    <property type="evidence" value="ECO:0007669"/>
    <property type="project" value="TreeGrafter"/>
</dbReference>
<dbReference type="Pfam" id="PF00535">
    <property type="entry name" value="Glycos_transf_2"/>
    <property type="match status" value="1"/>
</dbReference>
<reference evidence="9 10" key="1">
    <citation type="journal article" date="2016" name="Nat. Commun.">
        <title>Thousands of microbial genomes shed light on interconnected biogeochemical processes in an aquifer system.</title>
        <authorList>
            <person name="Anantharaman K."/>
            <person name="Brown C.T."/>
            <person name="Hug L.A."/>
            <person name="Sharon I."/>
            <person name="Castelle C.J."/>
            <person name="Probst A.J."/>
            <person name="Thomas B.C."/>
            <person name="Singh A."/>
            <person name="Wilkins M.J."/>
            <person name="Karaoz U."/>
            <person name="Brodie E.L."/>
            <person name="Williams K.H."/>
            <person name="Hubbard S.S."/>
            <person name="Banfield J.F."/>
        </authorList>
    </citation>
    <scope>NUCLEOTIDE SEQUENCE [LARGE SCALE GENOMIC DNA]</scope>
</reference>
<feature type="transmembrane region" description="Helical" evidence="7">
    <location>
        <begin position="272"/>
        <end position="296"/>
    </location>
</feature>
<evidence type="ECO:0000256" key="5">
    <source>
        <dbReference type="ARBA" id="ARBA00022989"/>
    </source>
</evidence>
<keyword evidence="5 7" id="KW-1133">Transmembrane helix</keyword>
<dbReference type="EMBL" id="MFNF01000028">
    <property type="protein sequence ID" value="OGH01820.1"/>
    <property type="molecule type" value="Genomic_DNA"/>
</dbReference>
<protein>
    <recommendedName>
        <fullName evidence="8">Glycosyltransferase 2-like domain-containing protein</fullName>
    </recommendedName>
</protein>
<evidence type="ECO:0000313" key="9">
    <source>
        <dbReference type="EMBL" id="OGH01820.1"/>
    </source>
</evidence>
<dbReference type="GO" id="GO:0016757">
    <property type="term" value="F:glycosyltransferase activity"/>
    <property type="evidence" value="ECO:0007669"/>
    <property type="project" value="UniProtKB-KW"/>
</dbReference>
<evidence type="ECO:0000256" key="7">
    <source>
        <dbReference type="SAM" id="Phobius"/>
    </source>
</evidence>